<proteinExistence type="predicted"/>
<name>A0A1G2HWI0_9BACT</name>
<evidence type="ECO:0000313" key="2">
    <source>
        <dbReference type="Proteomes" id="UP000178380"/>
    </source>
</evidence>
<accession>A0A1G2HWI0</accession>
<gene>
    <name evidence="1" type="ORF">A3C58_02590</name>
</gene>
<organism evidence="1 2">
    <name type="scientific">Candidatus Staskawiczbacteria bacterium RIFCSPHIGHO2_02_FULL_34_10</name>
    <dbReference type="NCBI Taxonomy" id="1802205"/>
    <lineage>
        <taxon>Bacteria</taxon>
        <taxon>Candidatus Staskawicziibacteriota</taxon>
    </lineage>
</organism>
<dbReference type="Proteomes" id="UP000178380">
    <property type="component" value="Unassembled WGS sequence"/>
</dbReference>
<dbReference type="EMBL" id="MHOR01000029">
    <property type="protein sequence ID" value="OGZ66570.1"/>
    <property type="molecule type" value="Genomic_DNA"/>
</dbReference>
<protein>
    <submittedName>
        <fullName evidence="1">Uncharacterized protein</fullName>
    </submittedName>
</protein>
<reference evidence="1 2" key="1">
    <citation type="journal article" date="2016" name="Nat. Commun.">
        <title>Thousands of microbial genomes shed light on interconnected biogeochemical processes in an aquifer system.</title>
        <authorList>
            <person name="Anantharaman K."/>
            <person name="Brown C.T."/>
            <person name="Hug L.A."/>
            <person name="Sharon I."/>
            <person name="Castelle C.J."/>
            <person name="Probst A.J."/>
            <person name="Thomas B.C."/>
            <person name="Singh A."/>
            <person name="Wilkins M.J."/>
            <person name="Karaoz U."/>
            <person name="Brodie E.L."/>
            <person name="Williams K.H."/>
            <person name="Hubbard S.S."/>
            <person name="Banfield J.F."/>
        </authorList>
    </citation>
    <scope>NUCLEOTIDE SEQUENCE [LARGE SCALE GENOMIC DNA]</scope>
</reference>
<sequence length="78" mass="9235">MAWTVFCVILPAFNQWNDDERNVNVNRNKNDWNDNWWFGGVRKSLYFPHLFKVGFLFMALWLKKAAVPIAAAARYLVQ</sequence>
<evidence type="ECO:0000313" key="1">
    <source>
        <dbReference type="EMBL" id="OGZ66570.1"/>
    </source>
</evidence>
<comment type="caution">
    <text evidence="1">The sequence shown here is derived from an EMBL/GenBank/DDBJ whole genome shotgun (WGS) entry which is preliminary data.</text>
</comment>
<dbReference type="AlphaFoldDB" id="A0A1G2HWI0"/>